<evidence type="ECO:0000313" key="5">
    <source>
        <dbReference type="EMBL" id="SSX29898.1"/>
    </source>
</evidence>
<dbReference type="OMA" id="FRTDPTY"/>
<accession>A0A336MVC4</accession>
<proteinExistence type="inferred from homology"/>
<dbReference type="GO" id="GO:0047134">
    <property type="term" value="F:protein-disulfide reductase [NAD(P)H] activity"/>
    <property type="evidence" value="ECO:0007669"/>
    <property type="project" value="InterPro"/>
</dbReference>
<evidence type="ECO:0000256" key="1">
    <source>
        <dbReference type="ARBA" id="ARBA00008987"/>
    </source>
</evidence>
<dbReference type="Gene3D" id="3.40.30.10">
    <property type="entry name" value="Glutaredoxin"/>
    <property type="match status" value="1"/>
</dbReference>
<name>A0A336MVC4_CULSO</name>
<reference evidence="4" key="1">
    <citation type="submission" date="2018-04" db="EMBL/GenBank/DDBJ databases">
        <authorList>
            <person name="Go L.Y."/>
            <person name="Mitchell J.A."/>
        </authorList>
    </citation>
    <scope>NUCLEOTIDE SEQUENCE</scope>
    <source>
        <tissue evidence="4">Whole organism</tissue>
    </source>
</reference>
<dbReference type="VEuPathDB" id="VectorBase:CSON001864"/>
<dbReference type="EMBL" id="UFQT01001300">
    <property type="protein sequence ID" value="SSX29898.1"/>
    <property type="molecule type" value="Genomic_DNA"/>
</dbReference>
<dbReference type="PANTHER" id="PTHR12452:SF0">
    <property type="entry name" value="THIOREDOXIN DOMAIN-CONTAINING PROTEIN 17"/>
    <property type="match status" value="1"/>
</dbReference>
<dbReference type="PANTHER" id="PTHR12452">
    <property type="entry name" value="42-9-9 PROTEIN-RELATED"/>
    <property type="match status" value="1"/>
</dbReference>
<dbReference type="VEuPathDB" id="VectorBase:CSON006930"/>
<dbReference type="InterPro" id="IPR045108">
    <property type="entry name" value="TXNDC17-like"/>
</dbReference>
<protein>
    <recommendedName>
        <fullName evidence="2">Thioredoxin domain-containing protein 17</fullName>
    </recommendedName>
</protein>
<dbReference type="EMBL" id="UFQS01001300">
    <property type="protein sequence ID" value="SSX10177.1"/>
    <property type="molecule type" value="Genomic_DNA"/>
</dbReference>
<feature type="domain" description="Thioredoxin" evidence="3">
    <location>
        <begin position="7"/>
        <end position="126"/>
    </location>
</feature>
<dbReference type="InterPro" id="IPR010357">
    <property type="entry name" value="TXNDC17_dom"/>
</dbReference>
<reference evidence="5" key="2">
    <citation type="submission" date="2018-07" db="EMBL/GenBank/DDBJ databases">
        <authorList>
            <person name="Quirk P.G."/>
            <person name="Krulwich T.A."/>
        </authorList>
    </citation>
    <scope>NUCLEOTIDE SEQUENCE</scope>
</reference>
<comment type="similarity">
    <text evidence="1">Belongs to the thioredoxin family.</text>
</comment>
<evidence type="ECO:0000256" key="2">
    <source>
        <dbReference type="ARBA" id="ARBA00016949"/>
    </source>
</evidence>
<sequence>MVKEQYVDGYENLKTLLETFKNTKENIYIYFTGKKDQNGLSWCSDCNDAAPVVKTAVEKFAPADATLLYVDAGDRPYWKDPKNPFRHDVSLGKIQVIPTFIRYGKPQRLDGSDQCGKLDLLEMFFETDED</sequence>
<organism evidence="5">
    <name type="scientific">Culicoides sonorensis</name>
    <name type="common">Biting midge</name>
    <dbReference type="NCBI Taxonomy" id="179676"/>
    <lineage>
        <taxon>Eukaryota</taxon>
        <taxon>Metazoa</taxon>
        <taxon>Ecdysozoa</taxon>
        <taxon>Arthropoda</taxon>
        <taxon>Hexapoda</taxon>
        <taxon>Insecta</taxon>
        <taxon>Pterygota</taxon>
        <taxon>Neoptera</taxon>
        <taxon>Endopterygota</taxon>
        <taxon>Diptera</taxon>
        <taxon>Nematocera</taxon>
        <taxon>Chironomoidea</taxon>
        <taxon>Ceratopogonidae</taxon>
        <taxon>Ceratopogoninae</taxon>
        <taxon>Culicoides</taxon>
        <taxon>Monoculicoides</taxon>
    </lineage>
</organism>
<dbReference type="InterPro" id="IPR036249">
    <property type="entry name" value="Thioredoxin-like_sf"/>
</dbReference>
<dbReference type="GO" id="GO:0005829">
    <property type="term" value="C:cytosol"/>
    <property type="evidence" value="ECO:0007669"/>
    <property type="project" value="TreeGrafter"/>
</dbReference>
<dbReference type="Pfam" id="PF06110">
    <property type="entry name" value="TXD17-like_Trx"/>
    <property type="match status" value="1"/>
</dbReference>
<dbReference type="SUPFAM" id="SSF52833">
    <property type="entry name" value="Thioredoxin-like"/>
    <property type="match status" value="1"/>
</dbReference>
<evidence type="ECO:0000313" key="4">
    <source>
        <dbReference type="EMBL" id="SSX10177.1"/>
    </source>
</evidence>
<dbReference type="EMBL" id="UFQT01002611">
    <property type="protein sequence ID" value="SSX33766.1"/>
    <property type="molecule type" value="Genomic_DNA"/>
</dbReference>
<evidence type="ECO:0000313" key="6">
    <source>
        <dbReference type="EMBL" id="SSX33766.1"/>
    </source>
</evidence>
<dbReference type="AlphaFoldDB" id="A0A336MVC4"/>
<gene>
    <name evidence="5" type="primary">CSON001864</name>
    <name evidence="6" type="synonym">CSON006930</name>
</gene>
<evidence type="ECO:0000259" key="3">
    <source>
        <dbReference type="Pfam" id="PF06110"/>
    </source>
</evidence>